<proteinExistence type="inferred from homology"/>
<dbReference type="PANTHER" id="PTHR48090">
    <property type="entry name" value="UNDECAPRENYL-PHOSPHATE 4-DEOXY-4-FORMAMIDO-L-ARABINOSE TRANSFERASE-RELATED"/>
    <property type="match status" value="1"/>
</dbReference>
<dbReference type="EC" id="2.4.-.-" evidence="10"/>
<comment type="caution">
    <text evidence="10">The sequence shown here is derived from an EMBL/GenBank/DDBJ whole genome shotgun (WGS) entry which is preliminary data.</text>
</comment>
<dbReference type="Gene3D" id="3.90.550.10">
    <property type="entry name" value="Spore Coat Polysaccharide Biosynthesis Protein SpsA, Chain A"/>
    <property type="match status" value="1"/>
</dbReference>
<keyword evidence="10" id="KW-0328">Glycosyltransferase</keyword>
<comment type="subcellular location">
    <subcellularLocation>
        <location evidence="1">Membrane</location>
        <topology evidence="1">Multi-pass membrane protein</topology>
    </subcellularLocation>
</comment>
<dbReference type="EMBL" id="JBEZVI010000008">
    <property type="protein sequence ID" value="MEU3710872.1"/>
    <property type="molecule type" value="Genomic_DNA"/>
</dbReference>
<dbReference type="InterPro" id="IPR029044">
    <property type="entry name" value="Nucleotide-diphossugar_trans"/>
</dbReference>
<keyword evidence="10" id="KW-0808">Transferase</keyword>
<sequence length="483" mass="52317">MTTLQISVVVPCFNEAAVIETFHTALVTTLGHTGEPFEICYVDDGSADGTGALLRALAAADPRVRYTFFSRNFGKEAAMLAGLRMSRGRAVVLMDADLQHPPELIPRMVALQRHGYDQVVPRRDRAGDALARTALSRTYYALVRRFMDVELVDGAGDFRLLSRRAVDTVLSLPENNRFSKGIFSWIGFETVTFRYRNAERAAGCSKWGSRRLLNYGIDGLLSFNNRPLRLAIYGGLWVFLSALAYALWVVANVALNGANVPGYATLLTAIVALSGIQLVTLGVIGEYVGRIYHEAKRRPPYVVRETDAAPATDPVPGPVPVTAATGPEPAPRPARQLPRLPRQLAVFVLIGFANTAVYLAVYAALNRTVPYLAAHVLGYAVSTVGSFLLNSRFTCRTRPTWRGLVRYPLSSVFNLVASGALLYLAVSRFGMDRNLAALGAGVLVTPVTFLLARWAITSGGAASAPPRRTAAPLGRPADRPEAG</sequence>
<feature type="transmembrane region" description="Helical" evidence="7">
    <location>
        <begin position="344"/>
        <end position="365"/>
    </location>
</feature>
<reference evidence="10 11" key="1">
    <citation type="submission" date="2024-06" db="EMBL/GenBank/DDBJ databases">
        <title>The Natural Products Discovery Center: Release of the First 8490 Sequenced Strains for Exploring Actinobacteria Biosynthetic Diversity.</title>
        <authorList>
            <person name="Kalkreuter E."/>
            <person name="Kautsar S.A."/>
            <person name="Yang D."/>
            <person name="Bader C.D."/>
            <person name="Teijaro C.N."/>
            <person name="Fluegel L."/>
            <person name="Davis C.M."/>
            <person name="Simpson J.R."/>
            <person name="Lauterbach L."/>
            <person name="Steele A.D."/>
            <person name="Gui C."/>
            <person name="Meng S."/>
            <person name="Li G."/>
            <person name="Viehrig K."/>
            <person name="Ye F."/>
            <person name="Su P."/>
            <person name="Kiefer A.F."/>
            <person name="Nichols A."/>
            <person name="Cepeda A.J."/>
            <person name="Yan W."/>
            <person name="Fan B."/>
            <person name="Jiang Y."/>
            <person name="Adhikari A."/>
            <person name="Zheng C.-J."/>
            <person name="Schuster L."/>
            <person name="Cowan T.M."/>
            <person name="Smanski M.J."/>
            <person name="Chevrette M.G."/>
            <person name="De Carvalho L.P.S."/>
            <person name="Shen B."/>
        </authorList>
    </citation>
    <scope>NUCLEOTIDE SEQUENCE [LARGE SCALE GENOMIC DNA]</scope>
    <source>
        <strain evidence="10 11">NPDC033039</strain>
    </source>
</reference>
<keyword evidence="5 7" id="KW-0472">Membrane</keyword>
<feature type="transmembrane region" description="Helical" evidence="7">
    <location>
        <begin position="411"/>
        <end position="429"/>
    </location>
</feature>
<feature type="transmembrane region" description="Helical" evidence="7">
    <location>
        <begin position="371"/>
        <end position="390"/>
    </location>
</feature>
<accession>A0ABV2YYR2</accession>
<evidence type="ECO:0000256" key="2">
    <source>
        <dbReference type="ARBA" id="ARBA00006739"/>
    </source>
</evidence>
<evidence type="ECO:0000259" key="9">
    <source>
        <dbReference type="Pfam" id="PF04138"/>
    </source>
</evidence>
<feature type="transmembrane region" description="Helical" evidence="7">
    <location>
        <begin position="435"/>
        <end position="456"/>
    </location>
</feature>
<evidence type="ECO:0000256" key="6">
    <source>
        <dbReference type="SAM" id="MobiDB-lite"/>
    </source>
</evidence>
<feature type="transmembrane region" description="Helical" evidence="7">
    <location>
        <begin position="230"/>
        <end position="251"/>
    </location>
</feature>
<feature type="domain" description="GtrA/DPMS transmembrane" evidence="9">
    <location>
        <begin position="347"/>
        <end position="456"/>
    </location>
</feature>
<dbReference type="CDD" id="cd04187">
    <property type="entry name" value="DPM1_like_bac"/>
    <property type="match status" value="1"/>
</dbReference>
<feature type="region of interest" description="Disordered" evidence="6">
    <location>
        <begin position="306"/>
        <end position="334"/>
    </location>
</feature>
<feature type="region of interest" description="Disordered" evidence="6">
    <location>
        <begin position="460"/>
        <end position="483"/>
    </location>
</feature>
<dbReference type="GO" id="GO:0016757">
    <property type="term" value="F:glycosyltransferase activity"/>
    <property type="evidence" value="ECO:0007669"/>
    <property type="project" value="UniProtKB-KW"/>
</dbReference>
<dbReference type="Pfam" id="PF00535">
    <property type="entry name" value="Glycos_transf_2"/>
    <property type="match status" value="1"/>
</dbReference>
<dbReference type="Proteomes" id="UP001550853">
    <property type="component" value="Unassembled WGS sequence"/>
</dbReference>
<evidence type="ECO:0000313" key="10">
    <source>
        <dbReference type="EMBL" id="MEU3710872.1"/>
    </source>
</evidence>
<name>A0ABV2YYR2_9ACTN</name>
<comment type="similarity">
    <text evidence="2">Belongs to the glycosyltransferase 2 family.</text>
</comment>
<evidence type="ECO:0000313" key="11">
    <source>
        <dbReference type="Proteomes" id="UP001550853"/>
    </source>
</evidence>
<dbReference type="SUPFAM" id="SSF53448">
    <property type="entry name" value="Nucleotide-diphospho-sugar transferases"/>
    <property type="match status" value="1"/>
</dbReference>
<feature type="compositionally biased region" description="Low complexity" evidence="6">
    <location>
        <begin position="461"/>
        <end position="472"/>
    </location>
</feature>
<protein>
    <submittedName>
        <fullName evidence="10">Glycosyltransferase</fullName>
        <ecNumber evidence="10">2.4.-.-</ecNumber>
    </submittedName>
</protein>
<dbReference type="InterPro" id="IPR007267">
    <property type="entry name" value="GtrA_DPMS_TM"/>
</dbReference>
<gene>
    <name evidence="10" type="ORF">AB0E61_12355</name>
</gene>
<dbReference type="InterPro" id="IPR050256">
    <property type="entry name" value="Glycosyltransferase_2"/>
</dbReference>
<keyword evidence="4 7" id="KW-1133">Transmembrane helix</keyword>
<evidence type="ECO:0000259" key="8">
    <source>
        <dbReference type="Pfam" id="PF00535"/>
    </source>
</evidence>
<feature type="domain" description="Glycosyltransferase 2-like" evidence="8">
    <location>
        <begin position="7"/>
        <end position="169"/>
    </location>
</feature>
<evidence type="ECO:0000256" key="1">
    <source>
        <dbReference type="ARBA" id="ARBA00004141"/>
    </source>
</evidence>
<evidence type="ECO:0000256" key="4">
    <source>
        <dbReference type="ARBA" id="ARBA00022989"/>
    </source>
</evidence>
<evidence type="ECO:0000256" key="5">
    <source>
        <dbReference type="ARBA" id="ARBA00023136"/>
    </source>
</evidence>
<feature type="compositionally biased region" description="Low complexity" evidence="6">
    <location>
        <begin position="320"/>
        <end position="334"/>
    </location>
</feature>
<evidence type="ECO:0000256" key="3">
    <source>
        <dbReference type="ARBA" id="ARBA00022692"/>
    </source>
</evidence>
<feature type="transmembrane region" description="Helical" evidence="7">
    <location>
        <begin position="263"/>
        <end position="288"/>
    </location>
</feature>
<evidence type="ECO:0000256" key="7">
    <source>
        <dbReference type="SAM" id="Phobius"/>
    </source>
</evidence>
<keyword evidence="11" id="KW-1185">Reference proteome</keyword>
<dbReference type="Pfam" id="PF04138">
    <property type="entry name" value="GtrA_DPMS_TM"/>
    <property type="match status" value="1"/>
</dbReference>
<dbReference type="InterPro" id="IPR001173">
    <property type="entry name" value="Glyco_trans_2-like"/>
</dbReference>
<keyword evidence="3 7" id="KW-0812">Transmembrane</keyword>
<dbReference type="RefSeq" id="WP_030280176.1">
    <property type="nucleotide sequence ID" value="NZ_JBEZVI010000008.1"/>
</dbReference>
<organism evidence="10 11">
    <name type="scientific">Streptomyces catenulae</name>
    <dbReference type="NCBI Taxonomy" id="66875"/>
    <lineage>
        <taxon>Bacteria</taxon>
        <taxon>Bacillati</taxon>
        <taxon>Actinomycetota</taxon>
        <taxon>Actinomycetes</taxon>
        <taxon>Kitasatosporales</taxon>
        <taxon>Streptomycetaceae</taxon>
        <taxon>Streptomyces</taxon>
    </lineage>
</organism>
<dbReference type="PANTHER" id="PTHR48090:SF8">
    <property type="entry name" value="GLYCOSYLTRANSFERASE CSBB-RELATED"/>
    <property type="match status" value="1"/>
</dbReference>